<proteinExistence type="predicted"/>
<organism evidence="2">
    <name type="scientific">marine sediment metagenome</name>
    <dbReference type="NCBI Taxonomy" id="412755"/>
    <lineage>
        <taxon>unclassified sequences</taxon>
        <taxon>metagenomes</taxon>
        <taxon>ecological metagenomes</taxon>
    </lineage>
</organism>
<reference evidence="2" key="1">
    <citation type="journal article" date="2015" name="Nature">
        <title>Complex archaea that bridge the gap between prokaryotes and eukaryotes.</title>
        <authorList>
            <person name="Spang A."/>
            <person name="Saw J.H."/>
            <person name="Jorgensen S.L."/>
            <person name="Zaremba-Niedzwiedzka K."/>
            <person name="Martijn J."/>
            <person name="Lind A.E."/>
            <person name="van Eijk R."/>
            <person name="Schleper C."/>
            <person name="Guy L."/>
            <person name="Ettema T.J."/>
        </authorList>
    </citation>
    <scope>NUCLEOTIDE SEQUENCE</scope>
</reference>
<dbReference type="AlphaFoldDB" id="A0A0F8YCS5"/>
<feature type="domain" description="Copper resistance protein ScsC N-terminal" evidence="1">
    <location>
        <begin position="40"/>
        <end position="67"/>
    </location>
</feature>
<dbReference type="Pfam" id="PF18312">
    <property type="entry name" value="ScsC_N"/>
    <property type="match status" value="1"/>
</dbReference>
<gene>
    <name evidence="2" type="ORF">LCGC14_2836000</name>
</gene>
<feature type="non-terminal residue" evidence="2">
    <location>
        <position position="67"/>
    </location>
</feature>
<protein>
    <recommendedName>
        <fullName evidence="1">Copper resistance protein ScsC N-terminal domain-containing protein</fullName>
    </recommendedName>
</protein>
<dbReference type="EMBL" id="LAZR01054143">
    <property type="protein sequence ID" value="KKK79188.1"/>
    <property type="molecule type" value="Genomic_DNA"/>
</dbReference>
<name>A0A0F8YCS5_9ZZZZ</name>
<dbReference type="InterPro" id="IPR041205">
    <property type="entry name" value="ScsC_N"/>
</dbReference>
<evidence type="ECO:0000313" key="2">
    <source>
        <dbReference type="EMBL" id="KKK79188.1"/>
    </source>
</evidence>
<comment type="caution">
    <text evidence="2">The sequence shown here is derived from an EMBL/GenBank/DDBJ whole genome shotgun (WGS) entry which is preliminary data.</text>
</comment>
<sequence length="67" mass="7162">MPLPLPRLPIRRHLAPAAMALAALALPAGATDIADMTEAERAAFGEQVRAYLLDQPEVLMEAIGILE</sequence>
<evidence type="ECO:0000259" key="1">
    <source>
        <dbReference type="Pfam" id="PF18312"/>
    </source>
</evidence>
<accession>A0A0F8YCS5</accession>